<dbReference type="AlphaFoldDB" id="A0A517L3E5"/>
<dbReference type="Proteomes" id="UP000316270">
    <property type="component" value="Chromosome 4"/>
</dbReference>
<keyword evidence="2" id="KW-0479">Metal-binding</keyword>
<evidence type="ECO:0000313" key="5">
    <source>
        <dbReference type="EMBL" id="QDS70146.1"/>
    </source>
</evidence>
<dbReference type="InterPro" id="IPR036864">
    <property type="entry name" value="Zn2-C6_fun-type_DNA-bd_sf"/>
</dbReference>
<dbReference type="GO" id="GO:0008270">
    <property type="term" value="F:zinc ion binding"/>
    <property type="evidence" value="ECO:0007669"/>
    <property type="project" value="InterPro"/>
</dbReference>
<dbReference type="Pfam" id="PF04082">
    <property type="entry name" value="Fungal_trans"/>
    <property type="match status" value="1"/>
</dbReference>
<gene>
    <name evidence="5" type="ORF">FKW77_005822</name>
</gene>
<evidence type="ECO:0000259" key="4">
    <source>
        <dbReference type="PROSITE" id="PS50048"/>
    </source>
</evidence>
<dbReference type="GO" id="GO:0003677">
    <property type="term" value="F:DNA binding"/>
    <property type="evidence" value="ECO:0007669"/>
    <property type="project" value="InterPro"/>
</dbReference>
<evidence type="ECO:0000256" key="3">
    <source>
        <dbReference type="ARBA" id="ARBA00023242"/>
    </source>
</evidence>
<dbReference type="EMBL" id="CP042188">
    <property type="protein sequence ID" value="QDS70146.1"/>
    <property type="molecule type" value="Genomic_DNA"/>
</dbReference>
<evidence type="ECO:0000256" key="1">
    <source>
        <dbReference type="ARBA" id="ARBA00004123"/>
    </source>
</evidence>
<keyword evidence="6" id="KW-1185">Reference proteome</keyword>
<dbReference type="CDD" id="cd00067">
    <property type="entry name" value="GAL4"/>
    <property type="match status" value="1"/>
</dbReference>
<sequence length="750" mass="84902">MNISSSSKSAISCKRCFDRKTKCDRRNPCSFCLKHNVECTPRLRKPSRRARSAKDDLIDERIRLYEAALREKGVDPGQITRTSKAQEHPQNVHLESLQIAGGLPPVTDDSGHQLTVFTPQLIHGQGGPKFVDNNLWSRLADEFHKNEDLPDSDSADESSDDPISAEGFSYILDIKSISRKPKHPPVDHIYQLWQIFLDNVNPLTKLVHVPSLQTAIEKAVSNIGSIPKGFEALMFSIYSIAILSLTEAECMERLGEPKGTLLPRFVGATKTALTRAGFMSSSSVVTLQALVLHIISIRDVVEPKAVWSLTGLAIRIADNMGMRVDGTILGLSPFETEIRRRIWWQLQMHDFRAAELSGQAKFKNFELDDSTPKKPANVNDSDLSPTMQQAAVDSVKPTEMIYCMLRSDLASFAAAQKAKVTKMIGASITSEEFSAMDDLKMKDLFIKELEDMIETKYLRFCDPSQPLQFLTLLGARLSTNLIRFIAHHPRRWATLKQVPLSEQQLIWRIAIGLLEQYDMMQSGPQLRRFAWCVPYFVQWHAVIHVLDTLRASPFHPDAANAWRLIDALYHNNPQMFMSIKKPIFMAVGNLCLNAYDARLAGLEAEGRQIQDQPYYVIKLREVRDSTKTKREKAIARRKEQMELDAERMTLATSNIILQPKETSEPMKSGETAPRAHEIHTQDDTFWLNTGLDSFGADGSTMDLDFDDILAQKYWLDIPEADEIDWTQWDALLTNVEPRRSNFAGSLEEQK</sequence>
<comment type="subcellular location">
    <subcellularLocation>
        <location evidence="1">Nucleus</location>
    </subcellularLocation>
</comment>
<dbReference type="PANTHER" id="PTHR31001">
    <property type="entry name" value="UNCHARACTERIZED TRANSCRIPTIONAL REGULATORY PROTEIN"/>
    <property type="match status" value="1"/>
</dbReference>
<dbReference type="OrthoDB" id="2269373at2759"/>
<organism evidence="5 6">
    <name type="scientific">Venturia effusa</name>
    <dbReference type="NCBI Taxonomy" id="50376"/>
    <lineage>
        <taxon>Eukaryota</taxon>
        <taxon>Fungi</taxon>
        <taxon>Dikarya</taxon>
        <taxon>Ascomycota</taxon>
        <taxon>Pezizomycotina</taxon>
        <taxon>Dothideomycetes</taxon>
        <taxon>Pleosporomycetidae</taxon>
        <taxon>Venturiales</taxon>
        <taxon>Venturiaceae</taxon>
        <taxon>Venturia</taxon>
    </lineage>
</organism>
<dbReference type="InterPro" id="IPR050613">
    <property type="entry name" value="Sec_Metabolite_Reg"/>
</dbReference>
<dbReference type="GO" id="GO:0000981">
    <property type="term" value="F:DNA-binding transcription factor activity, RNA polymerase II-specific"/>
    <property type="evidence" value="ECO:0007669"/>
    <property type="project" value="InterPro"/>
</dbReference>
<dbReference type="GO" id="GO:0005634">
    <property type="term" value="C:nucleus"/>
    <property type="evidence" value="ECO:0007669"/>
    <property type="project" value="UniProtKB-SubCell"/>
</dbReference>
<dbReference type="GO" id="GO:0006351">
    <property type="term" value="P:DNA-templated transcription"/>
    <property type="evidence" value="ECO:0007669"/>
    <property type="project" value="InterPro"/>
</dbReference>
<dbReference type="CDD" id="cd12148">
    <property type="entry name" value="fungal_TF_MHR"/>
    <property type="match status" value="1"/>
</dbReference>
<evidence type="ECO:0000256" key="2">
    <source>
        <dbReference type="ARBA" id="ARBA00022723"/>
    </source>
</evidence>
<dbReference type="Gene3D" id="4.10.240.10">
    <property type="entry name" value="Zn(2)-C6 fungal-type DNA-binding domain"/>
    <property type="match status" value="1"/>
</dbReference>
<dbReference type="Pfam" id="PF00172">
    <property type="entry name" value="Zn_clus"/>
    <property type="match status" value="1"/>
</dbReference>
<accession>A0A517L3E5</accession>
<proteinExistence type="predicted"/>
<dbReference type="InterPro" id="IPR001138">
    <property type="entry name" value="Zn2Cys6_DnaBD"/>
</dbReference>
<feature type="domain" description="Zn(2)-C6 fungal-type" evidence="4">
    <location>
        <begin position="12"/>
        <end position="40"/>
    </location>
</feature>
<dbReference type="SUPFAM" id="SSF57701">
    <property type="entry name" value="Zn2/Cys6 DNA-binding domain"/>
    <property type="match status" value="1"/>
</dbReference>
<dbReference type="STRING" id="50376.A0A517L3E5"/>
<reference evidence="5 6" key="1">
    <citation type="submission" date="2019-07" db="EMBL/GenBank/DDBJ databases">
        <title>Finished genome of Venturia effusa.</title>
        <authorList>
            <person name="Young C.A."/>
            <person name="Cox M.P."/>
            <person name="Ganley A.R.D."/>
            <person name="David W.J."/>
        </authorList>
    </citation>
    <scope>NUCLEOTIDE SEQUENCE [LARGE SCALE GENOMIC DNA]</scope>
    <source>
        <strain evidence="6">albino</strain>
    </source>
</reference>
<dbReference type="PANTHER" id="PTHR31001:SF85">
    <property type="entry name" value="ZN(II)2CYS6 TRANSCRIPTION FACTOR (EUROFUNG)"/>
    <property type="match status" value="1"/>
</dbReference>
<evidence type="ECO:0000313" key="6">
    <source>
        <dbReference type="Proteomes" id="UP000316270"/>
    </source>
</evidence>
<dbReference type="PROSITE" id="PS50048">
    <property type="entry name" value="ZN2_CY6_FUNGAL_2"/>
    <property type="match status" value="1"/>
</dbReference>
<protein>
    <recommendedName>
        <fullName evidence="4">Zn(2)-C6 fungal-type domain-containing protein</fullName>
    </recommendedName>
</protein>
<name>A0A517L3E5_9PEZI</name>
<keyword evidence="3" id="KW-0539">Nucleus</keyword>
<dbReference type="InterPro" id="IPR007219">
    <property type="entry name" value="XnlR_reg_dom"/>
</dbReference>
<dbReference type="SMART" id="SM00906">
    <property type="entry name" value="Fungal_trans"/>
    <property type="match status" value="1"/>
</dbReference>